<dbReference type="EMBL" id="CAFAAL010000229">
    <property type="protein sequence ID" value="CAB4819935.1"/>
    <property type="molecule type" value="Genomic_DNA"/>
</dbReference>
<dbReference type="GO" id="GO:0005976">
    <property type="term" value="P:polysaccharide metabolic process"/>
    <property type="evidence" value="ECO:0007669"/>
    <property type="project" value="TreeGrafter"/>
</dbReference>
<sequence>MDNSNDYIFDPTYGYTLTELLKVRGPKEPKYFDEFWQQRYQSALTVNPDPEINVIHEDKFGWRVFSIRYTSTDNLFIRGWLLVPTSGEVKRGFIIGHGYAGRTEPDYHLPFKDAALLFPCSRGLSLSAYNSIPSDSACHVLHNIEHKDDYILGGCVDDVWLAVSALLTLFPTIVGHVGYLGISFSGGVGALALACESRVDKGHLNIPTFGHLPLRLRLASNGSAHSIQNYYKAHKRSVLKVLGYFDAATAAKRIKIPMHCACALFDPCVSPPSQFAIYNSLPCEKHLFVLEAGHHSYKNQLQQELELTNQLNVFFESLS</sequence>
<name>A0A6J6ZGK6_9ZZZZ</name>
<accession>A0A6J6ZGK6</accession>
<feature type="domain" description="Acetyl xylan esterase" evidence="1">
    <location>
        <begin position="16"/>
        <end position="304"/>
    </location>
</feature>
<evidence type="ECO:0000313" key="2">
    <source>
        <dbReference type="EMBL" id="CAB4819935.1"/>
    </source>
</evidence>
<organism evidence="2">
    <name type="scientific">freshwater metagenome</name>
    <dbReference type="NCBI Taxonomy" id="449393"/>
    <lineage>
        <taxon>unclassified sequences</taxon>
        <taxon>metagenomes</taxon>
        <taxon>ecological metagenomes</taxon>
    </lineage>
</organism>
<dbReference type="Pfam" id="PF05448">
    <property type="entry name" value="AXE1"/>
    <property type="match status" value="1"/>
</dbReference>
<evidence type="ECO:0000259" key="1">
    <source>
        <dbReference type="Pfam" id="PF05448"/>
    </source>
</evidence>
<dbReference type="PANTHER" id="PTHR40111">
    <property type="entry name" value="CEPHALOSPORIN-C DEACETYLASE"/>
    <property type="match status" value="1"/>
</dbReference>
<dbReference type="GO" id="GO:0052689">
    <property type="term" value="F:carboxylic ester hydrolase activity"/>
    <property type="evidence" value="ECO:0007669"/>
    <property type="project" value="TreeGrafter"/>
</dbReference>
<protein>
    <submittedName>
        <fullName evidence="2">Unannotated protein</fullName>
    </submittedName>
</protein>
<dbReference type="Gene3D" id="3.40.50.1820">
    <property type="entry name" value="alpha/beta hydrolase"/>
    <property type="match status" value="1"/>
</dbReference>
<dbReference type="InterPro" id="IPR029058">
    <property type="entry name" value="AB_hydrolase_fold"/>
</dbReference>
<dbReference type="InterPro" id="IPR008391">
    <property type="entry name" value="AXE1_dom"/>
</dbReference>
<reference evidence="2" key="1">
    <citation type="submission" date="2020-05" db="EMBL/GenBank/DDBJ databases">
        <authorList>
            <person name="Chiriac C."/>
            <person name="Salcher M."/>
            <person name="Ghai R."/>
            <person name="Kavagutti S V."/>
        </authorList>
    </citation>
    <scope>NUCLEOTIDE SEQUENCE</scope>
</reference>
<gene>
    <name evidence="2" type="ORF">UFOPK3004_01774</name>
</gene>
<dbReference type="AlphaFoldDB" id="A0A6J6ZGK6"/>
<proteinExistence type="predicted"/>
<dbReference type="PANTHER" id="PTHR40111:SF1">
    <property type="entry name" value="CEPHALOSPORIN-C DEACETYLASE"/>
    <property type="match status" value="1"/>
</dbReference>
<dbReference type="SUPFAM" id="SSF53474">
    <property type="entry name" value="alpha/beta-Hydrolases"/>
    <property type="match status" value="1"/>
</dbReference>
<dbReference type="InterPro" id="IPR039069">
    <property type="entry name" value="CE7"/>
</dbReference>